<dbReference type="GO" id="GO:0000162">
    <property type="term" value="P:L-tryptophan biosynthetic process"/>
    <property type="evidence" value="ECO:0007669"/>
    <property type="project" value="UniProtKB-UniRule"/>
</dbReference>
<keyword evidence="6 9" id="KW-0822">Tryptophan biosynthesis</keyword>
<evidence type="ECO:0000256" key="5">
    <source>
        <dbReference type="ARBA" id="ARBA00022605"/>
    </source>
</evidence>
<dbReference type="EMBL" id="JALAZD010000002">
    <property type="protein sequence ID" value="MCI0128620.1"/>
    <property type="molecule type" value="Genomic_DNA"/>
</dbReference>
<dbReference type="PANTHER" id="PTHR42894:SF1">
    <property type="entry name" value="N-(5'-PHOSPHORIBOSYL)ANTHRANILATE ISOMERASE"/>
    <property type="match status" value="1"/>
</dbReference>
<dbReference type="Gene3D" id="3.20.20.70">
    <property type="entry name" value="Aldolase class I"/>
    <property type="match status" value="1"/>
</dbReference>
<dbReference type="GO" id="GO:0004640">
    <property type="term" value="F:phosphoribosylanthranilate isomerase activity"/>
    <property type="evidence" value="ECO:0007669"/>
    <property type="project" value="UniProtKB-UniRule"/>
</dbReference>
<keyword evidence="8 9" id="KW-0413">Isomerase</keyword>
<gene>
    <name evidence="9" type="primary">trpF</name>
    <name evidence="11" type="ORF">ML536_17445</name>
</gene>
<dbReference type="NCBIfam" id="NF002295">
    <property type="entry name" value="PRK01222.1-1"/>
    <property type="match status" value="1"/>
</dbReference>
<sequence>MSTQPIIKICGIKTPEILEAAIYAGADMVGFAHFPRSPRHVDIETIADLISQARGRVETCVLLVNPDNSAVAEIAALGPDWLQLHGPETPHRVEAIRAEAGISIMKALPVGSTEDLAQLPAFLDVADRILLDAKPPKGADRPGGLGVPFDWSLLKALDPAIAFMLSGGLTPDTVAEAIQRVQPFGIDVSSGVETAPGEKDARLIAAFIRNARMAAAA</sequence>
<name>A0AA41UCR3_9HYPH</name>
<dbReference type="InterPro" id="IPR044643">
    <property type="entry name" value="TrpF_fam"/>
</dbReference>
<evidence type="ECO:0000256" key="8">
    <source>
        <dbReference type="ARBA" id="ARBA00023235"/>
    </source>
</evidence>
<comment type="pathway">
    <text evidence="2 9">Amino-acid biosynthesis; L-tryptophan biosynthesis; L-tryptophan from chorismate: step 3/5.</text>
</comment>
<evidence type="ECO:0000256" key="9">
    <source>
        <dbReference type="HAMAP-Rule" id="MF_00135"/>
    </source>
</evidence>
<dbReference type="HAMAP" id="MF_00135">
    <property type="entry name" value="PRAI"/>
    <property type="match status" value="1"/>
</dbReference>
<protein>
    <recommendedName>
        <fullName evidence="4 9">N-(5'-phosphoribosyl)anthranilate isomerase</fullName>
        <shortName evidence="9">PRAI</shortName>
        <ecNumber evidence="3 9">5.3.1.24</ecNumber>
    </recommendedName>
</protein>
<evidence type="ECO:0000256" key="7">
    <source>
        <dbReference type="ARBA" id="ARBA00023141"/>
    </source>
</evidence>
<dbReference type="InterPro" id="IPR001240">
    <property type="entry name" value="PRAI_dom"/>
</dbReference>
<dbReference type="InterPro" id="IPR011060">
    <property type="entry name" value="RibuloseP-bd_barrel"/>
</dbReference>
<dbReference type="SUPFAM" id="SSF51366">
    <property type="entry name" value="Ribulose-phoshate binding barrel"/>
    <property type="match status" value="1"/>
</dbReference>
<evidence type="ECO:0000256" key="1">
    <source>
        <dbReference type="ARBA" id="ARBA00001164"/>
    </source>
</evidence>
<evidence type="ECO:0000259" key="10">
    <source>
        <dbReference type="Pfam" id="PF00697"/>
    </source>
</evidence>
<reference evidence="11" key="1">
    <citation type="submission" date="2022-03" db="EMBL/GenBank/DDBJ databases">
        <title>The complete genome sequence of a Methyloterrigena soli.</title>
        <authorList>
            <person name="Zi Z."/>
        </authorList>
    </citation>
    <scope>NUCLEOTIDE SEQUENCE</scope>
    <source>
        <strain evidence="11">M48</strain>
    </source>
</reference>
<proteinExistence type="inferred from homology"/>
<keyword evidence="12" id="KW-1185">Reference proteome</keyword>
<keyword evidence="5 9" id="KW-0028">Amino-acid biosynthesis</keyword>
<feature type="domain" description="N-(5'phosphoribosyl) anthranilate isomerase (PRAI)" evidence="10">
    <location>
        <begin position="7"/>
        <end position="209"/>
    </location>
</feature>
<comment type="catalytic activity">
    <reaction evidence="1 9">
        <text>N-(5-phospho-beta-D-ribosyl)anthranilate = 1-(2-carboxyphenylamino)-1-deoxy-D-ribulose 5-phosphate</text>
        <dbReference type="Rhea" id="RHEA:21540"/>
        <dbReference type="ChEBI" id="CHEBI:18277"/>
        <dbReference type="ChEBI" id="CHEBI:58613"/>
        <dbReference type="EC" id="5.3.1.24"/>
    </reaction>
</comment>
<dbReference type="AlphaFoldDB" id="A0AA41UCR3"/>
<evidence type="ECO:0000256" key="3">
    <source>
        <dbReference type="ARBA" id="ARBA00012572"/>
    </source>
</evidence>
<evidence type="ECO:0000256" key="4">
    <source>
        <dbReference type="ARBA" id="ARBA00022272"/>
    </source>
</evidence>
<dbReference type="CDD" id="cd00405">
    <property type="entry name" value="PRAI"/>
    <property type="match status" value="1"/>
</dbReference>
<accession>A0AA41UCR3</accession>
<evidence type="ECO:0000313" key="12">
    <source>
        <dbReference type="Proteomes" id="UP001156140"/>
    </source>
</evidence>
<dbReference type="RefSeq" id="WP_281736721.1">
    <property type="nucleotide sequence ID" value="NZ_JAKETQ010000002.1"/>
</dbReference>
<dbReference type="Proteomes" id="UP001156140">
    <property type="component" value="Unassembled WGS sequence"/>
</dbReference>
<evidence type="ECO:0000256" key="6">
    <source>
        <dbReference type="ARBA" id="ARBA00022822"/>
    </source>
</evidence>
<dbReference type="InterPro" id="IPR013785">
    <property type="entry name" value="Aldolase_TIM"/>
</dbReference>
<dbReference type="EC" id="5.3.1.24" evidence="3 9"/>
<dbReference type="Pfam" id="PF00697">
    <property type="entry name" value="PRAI"/>
    <property type="match status" value="1"/>
</dbReference>
<comment type="caution">
    <text evidence="11">The sequence shown here is derived from an EMBL/GenBank/DDBJ whole genome shotgun (WGS) entry which is preliminary data.</text>
</comment>
<dbReference type="PANTHER" id="PTHR42894">
    <property type="entry name" value="N-(5'-PHOSPHORIBOSYL)ANTHRANILATE ISOMERASE"/>
    <property type="match status" value="1"/>
</dbReference>
<comment type="similarity">
    <text evidence="9">Belongs to the TrpF family.</text>
</comment>
<keyword evidence="7 9" id="KW-0057">Aromatic amino acid biosynthesis</keyword>
<evidence type="ECO:0000313" key="11">
    <source>
        <dbReference type="EMBL" id="MCI0128620.1"/>
    </source>
</evidence>
<evidence type="ECO:0000256" key="2">
    <source>
        <dbReference type="ARBA" id="ARBA00004664"/>
    </source>
</evidence>
<organism evidence="11 12">
    <name type="scientific">Paradevosia shaoguanensis</name>
    <dbReference type="NCBI Taxonomy" id="1335043"/>
    <lineage>
        <taxon>Bacteria</taxon>
        <taxon>Pseudomonadati</taxon>
        <taxon>Pseudomonadota</taxon>
        <taxon>Alphaproteobacteria</taxon>
        <taxon>Hyphomicrobiales</taxon>
        <taxon>Devosiaceae</taxon>
        <taxon>Paradevosia</taxon>
    </lineage>
</organism>